<dbReference type="InterPro" id="IPR003137">
    <property type="entry name" value="PA_domain"/>
</dbReference>
<accession>A0A820XUK5</accession>
<reference evidence="2" key="1">
    <citation type="submission" date="2021-02" db="EMBL/GenBank/DDBJ databases">
        <authorList>
            <person name="Nowell W R."/>
        </authorList>
    </citation>
    <scope>NUCLEOTIDE SEQUENCE</scope>
</reference>
<name>A0A820XUK5_9BILA</name>
<evidence type="ECO:0000313" key="3">
    <source>
        <dbReference type="Proteomes" id="UP000663848"/>
    </source>
</evidence>
<protein>
    <recommendedName>
        <fullName evidence="1">F-box domain-containing protein</fullName>
    </recommendedName>
</protein>
<dbReference type="SUPFAM" id="SSF52025">
    <property type="entry name" value="PA domain"/>
    <property type="match status" value="1"/>
</dbReference>
<feature type="domain" description="F-box" evidence="1">
    <location>
        <begin position="6"/>
        <end position="53"/>
    </location>
</feature>
<dbReference type="InterPro" id="IPR032675">
    <property type="entry name" value="LRR_dom_sf"/>
</dbReference>
<proteinExistence type="predicted"/>
<dbReference type="InterPro" id="IPR053040">
    <property type="entry name" value="LRR-containing_protein_71"/>
</dbReference>
<dbReference type="PANTHER" id="PTHR46984">
    <property type="entry name" value="LEUCINE-RICH REPEAT-CONTAINING PROTEIN 71"/>
    <property type="match status" value="1"/>
</dbReference>
<dbReference type="Pfam" id="PF02225">
    <property type="entry name" value="PA"/>
    <property type="match status" value="1"/>
</dbReference>
<dbReference type="Pfam" id="PF13516">
    <property type="entry name" value="LRR_6"/>
    <property type="match status" value="4"/>
</dbReference>
<gene>
    <name evidence="2" type="ORF">QYT958_LOCUS7379</name>
</gene>
<dbReference type="Pfam" id="PF04389">
    <property type="entry name" value="Peptidase_M28"/>
    <property type="match status" value="1"/>
</dbReference>
<dbReference type="InterPro" id="IPR046450">
    <property type="entry name" value="PA_dom_sf"/>
</dbReference>
<dbReference type="InterPro" id="IPR001611">
    <property type="entry name" value="Leu-rich_rpt"/>
</dbReference>
<comment type="caution">
    <text evidence="2">The sequence shown here is derived from an EMBL/GenBank/DDBJ whole genome shotgun (WGS) entry which is preliminary data.</text>
</comment>
<organism evidence="2 3">
    <name type="scientific">Rotaria socialis</name>
    <dbReference type="NCBI Taxonomy" id="392032"/>
    <lineage>
        <taxon>Eukaryota</taxon>
        <taxon>Metazoa</taxon>
        <taxon>Spiralia</taxon>
        <taxon>Gnathifera</taxon>
        <taxon>Rotifera</taxon>
        <taxon>Eurotatoria</taxon>
        <taxon>Bdelloidea</taxon>
        <taxon>Philodinida</taxon>
        <taxon>Philodinidae</taxon>
        <taxon>Rotaria</taxon>
    </lineage>
</organism>
<dbReference type="SMART" id="SM00368">
    <property type="entry name" value="LRR_RI"/>
    <property type="match status" value="6"/>
</dbReference>
<sequence length="750" mass="82644">MANQIPSSFLGLPVELIYRILDNLDNLTLVYSIRDVCIRLNMITDTYNRYQTLTKLSLWNNEIGALGAEHLAGALRNNTMLTELDLSYNQLGDLGAKHLADALRNNTTLTILGLSGIEMGALGAQYLGDALRNNKTLTTLQLSSNPIRDEGAQHLADGLQNNKTLTTLYLTFNKIGDKGAHHLADALRINTALTQLYLTKNEIEDLGAEHLAGALRNNTMKKRITAIIVVQIVLQLVYLSPSIATQPIFNDQDSSKRSFHSPYAESIRIDEVVTHLNELQRIATAANGTRAFNTPGFNHTVDYLTNYLSANTNFKITKSIFPIKYFALENNPIFLSSIDGKITNHTYSKNRFQAEFLEVAFSTSISFHHFVPITVIPNFGCSNTDWLVANPAPASRVALVKRGECAFTDKGILATNYNVTGLLLYNDGTSSDRRSPIFESLGQNNVLPALFLSFDLGERLSNAARNPSVNVSVLFNISIVDEKPIPVANICADTPTGDPTQTILIGSHTDSVSTGPGINDNGSGTAANLAFAVALARIFRTFNYAKYKYRIRFCWWGAEEVGVLGSNFHVANAQNSTVVGERIADYLAYLNFDMLGSPNFIFGIYDGRTIRNNNPPSAIPGSNKISALFRDWFIQHYLPWDFSDFDGRSDYSPFLAAGVAAGGLVSGLDGIKSQEQRDRYEKFLGPGLSGLAGVIHDPCYHKACDTIQNINLFCLENMVQAAAYTIETLARLPDLKGWLYPLNETQYLNV</sequence>
<dbReference type="Gene3D" id="3.80.10.10">
    <property type="entry name" value="Ribonuclease Inhibitor"/>
    <property type="match status" value="2"/>
</dbReference>
<dbReference type="SUPFAM" id="SSF53187">
    <property type="entry name" value="Zn-dependent exopeptidases"/>
    <property type="match status" value="1"/>
</dbReference>
<dbReference type="PANTHER" id="PTHR46984:SF1">
    <property type="entry name" value="LEUCINE-RICH REPEAT-CONTAINING PROTEIN 71"/>
    <property type="match status" value="1"/>
</dbReference>
<dbReference type="SUPFAM" id="SSF52047">
    <property type="entry name" value="RNI-like"/>
    <property type="match status" value="1"/>
</dbReference>
<evidence type="ECO:0000259" key="1">
    <source>
        <dbReference type="PROSITE" id="PS50181"/>
    </source>
</evidence>
<dbReference type="Proteomes" id="UP000663848">
    <property type="component" value="Unassembled WGS sequence"/>
</dbReference>
<evidence type="ECO:0000313" key="2">
    <source>
        <dbReference type="EMBL" id="CAF4537807.1"/>
    </source>
</evidence>
<dbReference type="InterPro" id="IPR001810">
    <property type="entry name" value="F-box_dom"/>
</dbReference>
<dbReference type="AlphaFoldDB" id="A0A820XUK5"/>
<dbReference type="PROSITE" id="PS50181">
    <property type="entry name" value="FBOX"/>
    <property type="match status" value="1"/>
</dbReference>
<dbReference type="Gene3D" id="3.40.630.10">
    <property type="entry name" value="Zn peptidases"/>
    <property type="match status" value="1"/>
</dbReference>
<dbReference type="InterPro" id="IPR007484">
    <property type="entry name" value="Peptidase_M28"/>
</dbReference>
<dbReference type="EMBL" id="CAJOBR010000701">
    <property type="protein sequence ID" value="CAF4537807.1"/>
    <property type="molecule type" value="Genomic_DNA"/>
</dbReference>